<gene>
    <name evidence="1" type="ORF">PghCCS26_35120</name>
</gene>
<organism evidence="1 2">
    <name type="scientific">Paenibacillus glycanilyticus</name>
    <dbReference type="NCBI Taxonomy" id="126569"/>
    <lineage>
        <taxon>Bacteria</taxon>
        <taxon>Bacillati</taxon>
        <taxon>Bacillota</taxon>
        <taxon>Bacilli</taxon>
        <taxon>Bacillales</taxon>
        <taxon>Paenibacillaceae</taxon>
        <taxon>Paenibacillus</taxon>
    </lineage>
</organism>
<comment type="caution">
    <text evidence="1">The sequence shown here is derived from an EMBL/GenBank/DDBJ whole genome shotgun (WGS) entry which is preliminary data.</text>
</comment>
<evidence type="ECO:0000313" key="2">
    <source>
        <dbReference type="Proteomes" id="UP001285921"/>
    </source>
</evidence>
<protein>
    <recommendedName>
        <fullName evidence="3">Lipoprotein</fullName>
    </recommendedName>
</protein>
<dbReference type="EMBL" id="BTCL01000012">
    <property type="protein sequence ID" value="GMK46383.1"/>
    <property type="molecule type" value="Genomic_DNA"/>
</dbReference>
<proteinExistence type="predicted"/>
<dbReference type="RefSeq" id="WP_317980687.1">
    <property type="nucleotide sequence ID" value="NZ_BTCL01000012.1"/>
</dbReference>
<reference evidence="1 2" key="1">
    <citation type="submission" date="2023-05" db="EMBL/GenBank/DDBJ databases">
        <title>Draft genome of Paenibacillus sp. CCS26.</title>
        <authorList>
            <person name="Akita H."/>
            <person name="Shinto Y."/>
            <person name="Kimura Z."/>
        </authorList>
    </citation>
    <scope>NUCLEOTIDE SEQUENCE [LARGE SCALE GENOMIC DNA]</scope>
    <source>
        <strain evidence="1 2">CCS26</strain>
    </source>
</reference>
<sequence>MWRLLSILAVMLLLGGCFGLGGNDNAPTPTPTPTPTPAPSAEETAKAIMNALKQQDTEKLSSYIHPEKGLLFSPYGHIEKDAALTFKAGELPAWDDSKLYKWGSYDGSGEPISLTFKDYFEKFVYDKNFAEAEKVGHNEILGQGNTLVNIGEIYPGSTYYDYYFSGFDPELSGMDWESLILVLEQHNGAWYVCAIVHSQWTI</sequence>
<keyword evidence="2" id="KW-1185">Reference proteome</keyword>
<accession>A0ABQ6NNL5</accession>
<evidence type="ECO:0000313" key="1">
    <source>
        <dbReference type="EMBL" id="GMK46383.1"/>
    </source>
</evidence>
<evidence type="ECO:0008006" key="3">
    <source>
        <dbReference type="Google" id="ProtNLM"/>
    </source>
</evidence>
<name>A0ABQ6NNL5_9BACL</name>
<dbReference type="Proteomes" id="UP001285921">
    <property type="component" value="Unassembled WGS sequence"/>
</dbReference>
<dbReference type="PROSITE" id="PS51257">
    <property type="entry name" value="PROKAR_LIPOPROTEIN"/>
    <property type="match status" value="1"/>
</dbReference>